<dbReference type="InterPro" id="IPR036034">
    <property type="entry name" value="PDZ_sf"/>
</dbReference>
<dbReference type="PROSITE" id="PS50106">
    <property type="entry name" value="PDZ"/>
    <property type="match status" value="2"/>
</dbReference>
<dbReference type="EMBL" id="NEMB01000003">
    <property type="protein sequence ID" value="PQQ67199.1"/>
    <property type="molecule type" value="Genomic_DNA"/>
</dbReference>
<evidence type="ECO:0000256" key="4">
    <source>
        <dbReference type="ARBA" id="ARBA00022670"/>
    </source>
</evidence>
<feature type="transmembrane region" description="Helical" evidence="11">
    <location>
        <begin position="6"/>
        <end position="25"/>
    </location>
</feature>
<dbReference type="Proteomes" id="UP000239720">
    <property type="component" value="Unassembled WGS sequence"/>
</dbReference>
<dbReference type="GO" id="GO:0006508">
    <property type="term" value="P:proteolysis"/>
    <property type="evidence" value="ECO:0007669"/>
    <property type="project" value="UniProtKB-KW"/>
</dbReference>
<evidence type="ECO:0000256" key="9">
    <source>
        <dbReference type="ARBA" id="ARBA00023049"/>
    </source>
</evidence>
<dbReference type="AlphaFoldDB" id="A0A2K9EP03"/>
<dbReference type="NCBIfam" id="TIGR00054">
    <property type="entry name" value="RIP metalloprotease RseP"/>
    <property type="match status" value="1"/>
</dbReference>
<keyword evidence="7 11" id="KW-0862">Zinc</keyword>
<dbReference type="KEGG" id="hsc:HVS_06470"/>
<comment type="subcellular location">
    <subcellularLocation>
        <location evidence="2">Membrane</location>
        <topology evidence="2">Multi-pass membrane protein</topology>
    </subcellularLocation>
</comment>
<evidence type="ECO:0000313" key="14">
    <source>
        <dbReference type="EMBL" id="PQQ67199.1"/>
    </source>
</evidence>
<sequence>MRLLMVILAFNFIILIHELGHFIVAKLAGIKVDEFSLFIGPKIFSFKRGETTYSLRTFPLLAYVKMEGEGEESDDERAFCKKPVWVRAAVIAAGPLANIISAFIIIAVLYGISGYGTTIVSDVAEDSPAYEAGIRPGDKIISYDGKKVFQYIEFLNFLYVSKGKPTKIEIEREVVVDGKKERERKVLPVIPEIIPGEQYIIGFTIQDEGNSNVVGKLSEDGPGIEAGLLVGDKIVKLNDKEVSNIDEIRSFMRENKENPIRVTVEREGYSEPFEINITPKKIVGEDNYYVGVAFAMEKGENFFDVIKHAGIFTFSNARMVPISLGWLITGKVSFANMAGPVGIGSVMNEAVQDVPIGSAILRLLELTALISVAIGATNLVPFPALDGSKLVVLGIEAVRKKPIPVEKEALVMTIGFFILIGLAILITTNDIINLVRG</sequence>
<accession>A0A2K9EP03</accession>
<evidence type="ECO:0000256" key="2">
    <source>
        <dbReference type="ARBA" id="ARBA00004141"/>
    </source>
</evidence>
<keyword evidence="15" id="KW-1185">Reference proteome</keyword>
<dbReference type="Pfam" id="PF02163">
    <property type="entry name" value="Peptidase_M50"/>
    <property type="match status" value="1"/>
</dbReference>
<dbReference type="InterPro" id="IPR004387">
    <property type="entry name" value="Pept_M50_Zn"/>
</dbReference>
<dbReference type="EC" id="3.4.24.-" evidence="11"/>
<feature type="transmembrane region" description="Helical" evidence="11">
    <location>
        <begin position="409"/>
        <end position="432"/>
    </location>
</feature>
<evidence type="ECO:0000259" key="12">
    <source>
        <dbReference type="PROSITE" id="PS50106"/>
    </source>
</evidence>
<dbReference type="PANTHER" id="PTHR42837">
    <property type="entry name" value="REGULATOR OF SIGMA-E PROTEASE RSEP"/>
    <property type="match status" value="1"/>
</dbReference>
<keyword evidence="11" id="KW-0479">Metal-binding</keyword>
<dbReference type="InterPro" id="IPR008915">
    <property type="entry name" value="Peptidase_M50"/>
</dbReference>
<dbReference type="SMART" id="SM00228">
    <property type="entry name" value="PDZ"/>
    <property type="match status" value="2"/>
</dbReference>
<protein>
    <recommendedName>
        <fullName evidence="11">Zinc metalloprotease</fullName>
        <ecNumber evidence="11">3.4.24.-</ecNumber>
    </recommendedName>
</protein>
<dbReference type="InterPro" id="IPR001478">
    <property type="entry name" value="PDZ"/>
</dbReference>
<proteinExistence type="inferred from homology"/>
<comment type="cofactor">
    <cofactor evidence="1 11">
        <name>Zn(2+)</name>
        <dbReference type="ChEBI" id="CHEBI:29105"/>
    </cofactor>
</comment>
<feature type="domain" description="PDZ" evidence="12">
    <location>
        <begin position="110"/>
        <end position="148"/>
    </location>
</feature>
<evidence type="ECO:0000256" key="8">
    <source>
        <dbReference type="ARBA" id="ARBA00022989"/>
    </source>
</evidence>
<dbReference type="InterPro" id="IPR041489">
    <property type="entry name" value="PDZ_6"/>
</dbReference>
<reference evidence="14 16" key="2">
    <citation type="journal article" date="2018" name="Syst. Appl. Microbiol.">
        <title>Characterization and high-quality draft genome sequence of Herbivorax saccincola A7, an anaerobic, alkaliphilic, thermophilic, cellulolytic, and xylanolytic bacterium.</title>
        <authorList>
            <person name="Aikawa S."/>
            <person name="Baramee S."/>
            <person name="Sermsathanaswadi J."/>
            <person name="Thianheng P."/>
            <person name="Tachaapaikoon C."/>
            <person name="Shikata A."/>
            <person name="Waeonukul R."/>
            <person name="Pason P."/>
            <person name="Ratanakhanokchai K."/>
            <person name="Kosugi A."/>
        </authorList>
    </citation>
    <scope>NUCLEOTIDE SEQUENCE [LARGE SCALE GENOMIC DNA]</scope>
    <source>
        <strain evidence="14 16">A7</strain>
    </source>
</reference>
<dbReference type="GO" id="GO:0016020">
    <property type="term" value="C:membrane"/>
    <property type="evidence" value="ECO:0007669"/>
    <property type="project" value="UniProtKB-SubCell"/>
</dbReference>
<dbReference type="EMBL" id="CP025197">
    <property type="protein sequence ID" value="AUG57220.1"/>
    <property type="molecule type" value="Genomic_DNA"/>
</dbReference>
<reference evidence="13 15" key="1">
    <citation type="submission" date="2017-12" db="EMBL/GenBank/DDBJ databases">
        <title>Complete genome sequence of Herbivorax saccincola GGR1, a novel Cellulosome-producing hydrolytic bacterium in a thermophilic biogas plant, established by Illumina and Nanopore MinION sequencing.</title>
        <authorList>
            <person name="Pechtl A."/>
            <person name="Ruckert C."/>
            <person name="Koeck D.E."/>
            <person name="Maus I."/>
            <person name="Winkler A."/>
            <person name="Kalinowski J."/>
            <person name="Puhler A."/>
            <person name="Schwarz W.W."/>
            <person name="Zverlov V.V."/>
            <person name="Schluter A."/>
            <person name="Liebl W."/>
        </authorList>
    </citation>
    <scope>NUCLEOTIDE SEQUENCE [LARGE SCALE GENOMIC DNA]</scope>
    <source>
        <strain evidence="13">GGR1</strain>
        <strain evidence="15">SR1</strain>
    </source>
</reference>
<evidence type="ECO:0000256" key="7">
    <source>
        <dbReference type="ARBA" id="ARBA00022833"/>
    </source>
</evidence>
<dbReference type="CDD" id="cd06163">
    <property type="entry name" value="S2P-M50_PDZ_RseP-like"/>
    <property type="match status" value="1"/>
</dbReference>
<dbReference type="OrthoDB" id="9782003at2"/>
<dbReference type="GO" id="GO:0046872">
    <property type="term" value="F:metal ion binding"/>
    <property type="evidence" value="ECO:0007669"/>
    <property type="project" value="UniProtKB-KW"/>
</dbReference>
<dbReference type="Pfam" id="PF17820">
    <property type="entry name" value="PDZ_6"/>
    <property type="match status" value="2"/>
</dbReference>
<dbReference type="PANTHER" id="PTHR42837:SF2">
    <property type="entry name" value="MEMBRANE METALLOPROTEASE ARASP2, CHLOROPLASTIC-RELATED"/>
    <property type="match status" value="1"/>
</dbReference>
<organism evidence="13 15">
    <name type="scientific">Acetivibrio saccincola</name>
    <dbReference type="NCBI Taxonomy" id="1677857"/>
    <lineage>
        <taxon>Bacteria</taxon>
        <taxon>Bacillati</taxon>
        <taxon>Bacillota</taxon>
        <taxon>Clostridia</taxon>
        <taxon>Eubacteriales</taxon>
        <taxon>Oscillospiraceae</taxon>
        <taxon>Acetivibrio</taxon>
    </lineage>
</organism>
<evidence type="ECO:0000256" key="6">
    <source>
        <dbReference type="ARBA" id="ARBA00022801"/>
    </source>
</evidence>
<dbReference type="SUPFAM" id="SSF50156">
    <property type="entry name" value="PDZ domain-like"/>
    <property type="match status" value="2"/>
</dbReference>
<dbReference type="RefSeq" id="WP_101300333.1">
    <property type="nucleotide sequence ID" value="NZ_CP025197.1"/>
</dbReference>
<keyword evidence="5 11" id="KW-0812">Transmembrane</keyword>
<keyword evidence="4 13" id="KW-0645">Protease</keyword>
<dbReference type="GO" id="GO:0004222">
    <property type="term" value="F:metalloendopeptidase activity"/>
    <property type="evidence" value="ECO:0007669"/>
    <property type="project" value="InterPro"/>
</dbReference>
<gene>
    <name evidence="14" type="ORF">B9R14_10875</name>
    <name evidence="13" type="ORF">HVS_06470</name>
</gene>
<dbReference type="Gene3D" id="2.30.42.10">
    <property type="match status" value="2"/>
</dbReference>
<keyword evidence="9 11" id="KW-0482">Metalloprotease</keyword>
<dbReference type="CDD" id="cd23081">
    <property type="entry name" value="cpPDZ_EcRseP-like"/>
    <property type="match status" value="1"/>
</dbReference>
<evidence type="ECO:0000256" key="1">
    <source>
        <dbReference type="ARBA" id="ARBA00001947"/>
    </source>
</evidence>
<evidence type="ECO:0000313" key="13">
    <source>
        <dbReference type="EMBL" id="AUG57220.1"/>
    </source>
</evidence>
<evidence type="ECO:0000256" key="3">
    <source>
        <dbReference type="ARBA" id="ARBA00007931"/>
    </source>
</evidence>
<evidence type="ECO:0000256" key="10">
    <source>
        <dbReference type="ARBA" id="ARBA00023136"/>
    </source>
</evidence>
<comment type="similarity">
    <text evidence="3 11">Belongs to the peptidase M50B family.</text>
</comment>
<evidence type="ECO:0000313" key="15">
    <source>
        <dbReference type="Proteomes" id="UP000233534"/>
    </source>
</evidence>
<dbReference type="Proteomes" id="UP000233534">
    <property type="component" value="Chromosome"/>
</dbReference>
<evidence type="ECO:0000256" key="11">
    <source>
        <dbReference type="RuleBase" id="RU362031"/>
    </source>
</evidence>
<keyword evidence="8 11" id="KW-1133">Transmembrane helix</keyword>
<keyword evidence="10 11" id="KW-0472">Membrane</keyword>
<keyword evidence="6 11" id="KW-0378">Hydrolase</keyword>
<evidence type="ECO:0000256" key="5">
    <source>
        <dbReference type="ARBA" id="ARBA00022692"/>
    </source>
</evidence>
<name>A0A2K9EP03_9FIRM</name>
<feature type="domain" description="PDZ" evidence="12">
    <location>
        <begin position="196"/>
        <end position="245"/>
    </location>
</feature>
<feature type="transmembrane region" description="Helical" evidence="11">
    <location>
        <begin position="84"/>
        <end position="112"/>
    </location>
</feature>
<evidence type="ECO:0000313" key="16">
    <source>
        <dbReference type="Proteomes" id="UP000239720"/>
    </source>
</evidence>